<keyword evidence="3" id="KW-1185">Reference proteome</keyword>
<name>A0A1M6M523_9FLAO</name>
<dbReference type="PROSITE" id="PS51257">
    <property type="entry name" value="PROKAR_LIPOPROTEIN"/>
    <property type="match status" value="1"/>
</dbReference>
<evidence type="ECO:0000313" key="2">
    <source>
        <dbReference type="EMBL" id="SHJ78526.1"/>
    </source>
</evidence>
<sequence length="135" mass="15258">MKRFTHVAFLLFIILSAISCDKSAIDGEWDDNIHLSEKNITISAEANKVLITTKGTSWWIAGILLYDDSDYDISDTDTTQEDFLIETEDFSIERKNTKEIHVSMTQNNTGSERTLTVSLQAGNYFDGFQVHQSAN</sequence>
<dbReference type="Proteomes" id="UP000184314">
    <property type="component" value="Unassembled WGS sequence"/>
</dbReference>
<feature type="signal peptide" evidence="1">
    <location>
        <begin position="1"/>
        <end position="19"/>
    </location>
</feature>
<accession>A0A1M6M523</accession>
<protein>
    <recommendedName>
        <fullName evidence="4">BACON domain-containing protein</fullName>
    </recommendedName>
</protein>
<evidence type="ECO:0008006" key="4">
    <source>
        <dbReference type="Google" id="ProtNLM"/>
    </source>
</evidence>
<dbReference type="EMBL" id="FQZX01000001">
    <property type="protein sequence ID" value="SHJ78526.1"/>
    <property type="molecule type" value="Genomic_DNA"/>
</dbReference>
<evidence type="ECO:0000256" key="1">
    <source>
        <dbReference type="SAM" id="SignalP"/>
    </source>
</evidence>
<dbReference type="OrthoDB" id="1351904at2"/>
<organism evidence="2 3">
    <name type="scientific">Maribacter aquivivus</name>
    <dbReference type="NCBI Taxonomy" id="228958"/>
    <lineage>
        <taxon>Bacteria</taxon>
        <taxon>Pseudomonadati</taxon>
        <taxon>Bacteroidota</taxon>
        <taxon>Flavobacteriia</taxon>
        <taxon>Flavobacteriales</taxon>
        <taxon>Flavobacteriaceae</taxon>
        <taxon>Maribacter</taxon>
    </lineage>
</organism>
<keyword evidence="1" id="KW-0732">Signal</keyword>
<dbReference type="STRING" id="228958.SAMN04488007_1425"/>
<proteinExistence type="predicted"/>
<gene>
    <name evidence="2" type="ORF">SAMN04488007_1425</name>
</gene>
<reference evidence="3" key="1">
    <citation type="submission" date="2016-11" db="EMBL/GenBank/DDBJ databases">
        <authorList>
            <person name="Varghese N."/>
            <person name="Submissions S."/>
        </authorList>
    </citation>
    <scope>NUCLEOTIDE SEQUENCE [LARGE SCALE GENOMIC DNA]</scope>
    <source>
        <strain evidence="3">DSM 16478</strain>
    </source>
</reference>
<dbReference type="RefSeq" id="WP_073242520.1">
    <property type="nucleotide sequence ID" value="NZ_FQZX01000001.1"/>
</dbReference>
<dbReference type="AlphaFoldDB" id="A0A1M6M523"/>
<feature type="chain" id="PRO_5013268855" description="BACON domain-containing protein" evidence="1">
    <location>
        <begin position="20"/>
        <end position="135"/>
    </location>
</feature>
<evidence type="ECO:0000313" key="3">
    <source>
        <dbReference type="Proteomes" id="UP000184314"/>
    </source>
</evidence>